<comment type="function">
    <text evidence="9">Exoribonuclease involved in ribosome biosynthesis. Involved in the processing of ITS1, the internal transcribed spacer localized between the 18S and 5.8S rRNAs.</text>
</comment>
<dbReference type="Pfam" id="PF00929">
    <property type="entry name" value="RNase_T"/>
    <property type="match status" value="1"/>
</dbReference>
<feature type="domain" description="Exonuclease" evidence="11">
    <location>
        <begin position="105"/>
        <end position="274"/>
    </location>
</feature>
<keyword evidence="4" id="KW-0698">rRNA processing</keyword>
<evidence type="ECO:0000259" key="11">
    <source>
        <dbReference type="SMART" id="SM00479"/>
    </source>
</evidence>
<dbReference type="CDD" id="cd06144">
    <property type="entry name" value="REX4_like"/>
    <property type="match status" value="1"/>
</dbReference>
<gene>
    <name evidence="12" type="ORF">DYB35_003760</name>
</gene>
<keyword evidence="5" id="KW-0540">Nuclease</keyword>
<dbReference type="FunFam" id="3.30.420.10:FF:000007">
    <property type="entry name" value="Interferon-stimulated exonuclease gene 20"/>
    <property type="match status" value="1"/>
</dbReference>
<evidence type="ECO:0000256" key="4">
    <source>
        <dbReference type="ARBA" id="ARBA00022552"/>
    </source>
</evidence>
<dbReference type="SUPFAM" id="SSF53098">
    <property type="entry name" value="Ribonuclease H-like"/>
    <property type="match status" value="1"/>
</dbReference>
<evidence type="ECO:0000313" key="12">
    <source>
        <dbReference type="EMBL" id="RHZ03054.1"/>
    </source>
</evidence>
<evidence type="ECO:0000256" key="9">
    <source>
        <dbReference type="ARBA" id="ARBA00025599"/>
    </source>
</evidence>
<dbReference type="InterPro" id="IPR037431">
    <property type="entry name" value="REX4_DEDDh_dom"/>
</dbReference>
<evidence type="ECO:0000256" key="7">
    <source>
        <dbReference type="ARBA" id="ARBA00022839"/>
    </source>
</evidence>
<keyword evidence="7" id="KW-0269">Exonuclease</keyword>
<dbReference type="GO" id="GO:0006364">
    <property type="term" value="P:rRNA processing"/>
    <property type="evidence" value="ECO:0007669"/>
    <property type="project" value="UniProtKB-KW"/>
</dbReference>
<dbReference type="VEuPathDB" id="FungiDB:H257_08077"/>
<protein>
    <recommendedName>
        <fullName evidence="3">RNA exonuclease 4</fullName>
    </recommendedName>
</protein>
<reference evidence="12 13" key="1">
    <citation type="submission" date="2018-08" db="EMBL/GenBank/DDBJ databases">
        <title>Aphanomyces genome sequencing and annotation.</title>
        <authorList>
            <person name="Minardi D."/>
            <person name="Oidtmann B."/>
            <person name="Van Der Giezen M."/>
            <person name="Studholme D.J."/>
        </authorList>
    </citation>
    <scope>NUCLEOTIDE SEQUENCE [LARGE SCALE GENOMIC DNA]</scope>
    <source>
        <strain evidence="12 13">Sv</strain>
    </source>
</reference>
<evidence type="ECO:0000256" key="6">
    <source>
        <dbReference type="ARBA" id="ARBA00022801"/>
    </source>
</evidence>
<keyword evidence="8" id="KW-0539">Nucleus</keyword>
<dbReference type="Gene3D" id="3.30.420.10">
    <property type="entry name" value="Ribonuclease H-like superfamily/Ribonuclease H"/>
    <property type="match status" value="1"/>
</dbReference>
<dbReference type="SMART" id="SM00479">
    <property type="entry name" value="EXOIII"/>
    <property type="match status" value="1"/>
</dbReference>
<dbReference type="Proteomes" id="UP000285712">
    <property type="component" value="Unassembled WGS sequence"/>
</dbReference>
<evidence type="ECO:0000313" key="13">
    <source>
        <dbReference type="Proteomes" id="UP000285712"/>
    </source>
</evidence>
<dbReference type="GO" id="GO:0008408">
    <property type="term" value="F:3'-5' exonuclease activity"/>
    <property type="evidence" value="ECO:0007669"/>
    <property type="project" value="InterPro"/>
</dbReference>
<proteinExistence type="inferred from homology"/>
<comment type="subcellular location">
    <subcellularLocation>
        <location evidence="1">Nucleus</location>
    </subcellularLocation>
</comment>
<dbReference type="GO" id="GO:0003676">
    <property type="term" value="F:nucleic acid binding"/>
    <property type="evidence" value="ECO:0007669"/>
    <property type="project" value="InterPro"/>
</dbReference>
<dbReference type="InterPro" id="IPR036397">
    <property type="entry name" value="RNaseH_sf"/>
</dbReference>
<accession>A0A3R6Y742</accession>
<dbReference type="PANTHER" id="PTHR12801">
    <property type="entry name" value="RNA EXONUCLEASE REXO1 / RECO3 FAMILY MEMBER-RELATED"/>
    <property type="match status" value="1"/>
</dbReference>
<feature type="region of interest" description="Disordered" evidence="10">
    <location>
        <begin position="1"/>
        <end position="44"/>
    </location>
</feature>
<evidence type="ECO:0000256" key="2">
    <source>
        <dbReference type="ARBA" id="ARBA00010489"/>
    </source>
</evidence>
<evidence type="ECO:0000256" key="8">
    <source>
        <dbReference type="ARBA" id="ARBA00023242"/>
    </source>
</evidence>
<comment type="caution">
    <text evidence="12">The sequence shown here is derived from an EMBL/GenBank/DDBJ whole genome shotgun (WGS) entry which is preliminary data.</text>
</comment>
<evidence type="ECO:0000256" key="5">
    <source>
        <dbReference type="ARBA" id="ARBA00022722"/>
    </source>
</evidence>
<dbReference type="InterPro" id="IPR013520">
    <property type="entry name" value="Ribonucl_H"/>
</dbReference>
<dbReference type="InterPro" id="IPR047021">
    <property type="entry name" value="REXO1/3/4-like"/>
</dbReference>
<name>A0A3R6Y742_APHAT</name>
<keyword evidence="6" id="KW-0378">Hydrolase</keyword>
<evidence type="ECO:0000256" key="1">
    <source>
        <dbReference type="ARBA" id="ARBA00004123"/>
    </source>
</evidence>
<dbReference type="AlphaFoldDB" id="A0A3R6Y742"/>
<evidence type="ECO:0000256" key="3">
    <source>
        <dbReference type="ARBA" id="ARBA00016937"/>
    </source>
</evidence>
<organism evidence="12 13">
    <name type="scientific">Aphanomyces astaci</name>
    <name type="common">Crayfish plague agent</name>
    <dbReference type="NCBI Taxonomy" id="112090"/>
    <lineage>
        <taxon>Eukaryota</taxon>
        <taxon>Sar</taxon>
        <taxon>Stramenopiles</taxon>
        <taxon>Oomycota</taxon>
        <taxon>Saprolegniomycetes</taxon>
        <taxon>Saprolegniales</taxon>
        <taxon>Verrucalvaceae</taxon>
        <taxon>Aphanomyces</taxon>
    </lineage>
</organism>
<evidence type="ECO:0000256" key="10">
    <source>
        <dbReference type="SAM" id="MobiDB-lite"/>
    </source>
</evidence>
<dbReference type="EMBL" id="QUTG01000058">
    <property type="protein sequence ID" value="RHZ03054.1"/>
    <property type="molecule type" value="Genomic_DNA"/>
</dbReference>
<sequence>MAADQPPTSLKRPADSTASGNGGHKKKKPKTNGGGPKKPLPIAAGSNWAKLKPLVVAANAKPVATHNKTNVPQKKNDLRHVKIKKVTSDKKPKKSQTIDWIDSNLIVAMDCEMVGVGVGGTRSVLARCSIVDFNGDVVYDEHIKPLEKVTDYRTHVSGIRSKSFRNAISFAQVRIHCQVDVGAILKDKILVGHAVRNDLQALMLTHPKPMLRDTTKYRPYMRRRVNGTKLLPKALRHLALEVLDKTIQAGEHDSVIDARTTLELYKKAMVPWEKALKASKVPGGLVGVVPVNVQAKDKADKAKRAAAGLGEDSDDDFEAAVKHMQDKSVVTKSSLRIPDAHALVMQEYDE</sequence>
<dbReference type="PANTHER" id="PTHR12801:SF45">
    <property type="entry name" value="RNA EXONUCLEASE 4"/>
    <property type="match status" value="1"/>
</dbReference>
<dbReference type="InterPro" id="IPR012337">
    <property type="entry name" value="RNaseH-like_sf"/>
</dbReference>
<dbReference type="GO" id="GO:0005634">
    <property type="term" value="C:nucleus"/>
    <property type="evidence" value="ECO:0007669"/>
    <property type="project" value="UniProtKB-SubCell"/>
</dbReference>
<comment type="similarity">
    <text evidence="2">Belongs to the REXO4 family.</text>
</comment>